<feature type="transmembrane region" description="Helical" evidence="10">
    <location>
        <begin position="26"/>
        <end position="49"/>
    </location>
</feature>
<evidence type="ECO:0000256" key="9">
    <source>
        <dbReference type="SAM" id="Coils"/>
    </source>
</evidence>
<dbReference type="SUPFAM" id="SSF55874">
    <property type="entry name" value="ATPase domain of HSP90 chaperone/DNA topoisomerase II/histidine kinase"/>
    <property type="match status" value="1"/>
</dbReference>
<dbReference type="InterPro" id="IPR050482">
    <property type="entry name" value="Sensor_HK_TwoCompSys"/>
</dbReference>
<dbReference type="CDD" id="cd16917">
    <property type="entry name" value="HATPase_UhpB-NarQ-NarX-like"/>
    <property type="match status" value="1"/>
</dbReference>
<evidence type="ECO:0000256" key="8">
    <source>
        <dbReference type="ARBA" id="ARBA00023012"/>
    </source>
</evidence>
<evidence type="ECO:0000256" key="3">
    <source>
        <dbReference type="ARBA" id="ARBA00022553"/>
    </source>
</evidence>
<dbReference type="Pfam" id="PF13796">
    <property type="entry name" value="Sensor"/>
    <property type="match status" value="1"/>
</dbReference>
<keyword evidence="5" id="KW-0547">Nucleotide-binding</keyword>
<dbReference type="Pfam" id="PF07730">
    <property type="entry name" value="HisKA_3"/>
    <property type="match status" value="1"/>
</dbReference>
<keyword evidence="7" id="KW-0067">ATP-binding</keyword>
<sequence length="449" mass="47979">MPGNPQTVWESMQGRRFLLGAWPWRALGYLLASVPLMLSAGAVIGALTLPWLRTWSQIVHGAHVPPGGMLASVLGGGVLFAVGAPPAAMPLAVAERRRLALVDTRPVRSGHRVPPRPGPRPWVRTRCREAATWREVAYAVLFVTVGPVAYLVVFGVAFLVAAFIAAPLLVHDDTPVALGFGSAGSVGDALWYALAGVVMLPAVPYLLALLAGAHGAVARALLGDGDEHRLRAELVEVARSRARLVDAFEAERRRIERDLHDGTQERLVSLTLRLGLARLDIAPGTQAYQNVTDAHEQAKQLMAELRELIRGIHPRVLTDRGLTAALGELADRSAIPVTVRTEPTDVTDRLPRHVETTAYFVATEALTNIAKHSRATAASITVRREGRTLTVEVLDDGIGGADPARGTGLTGLADRLAVVDGRILLSSPDGGPTLLRVELPCSQNDLRSG</sequence>
<feature type="transmembrane region" description="Helical" evidence="10">
    <location>
        <begin position="136"/>
        <end position="169"/>
    </location>
</feature>
<dbReference type="RefSeq" id="WP_350785742.1">
    <property type="nucleotide sequence ID" value="NZ_JBEPEK010000290.1"/>
</dbReference>
<evidence type="ECO:0000259" key="11">
    <source>
        <dbReference type="Pfam" id="PF07730"/>
    </source>
</evidence>
<evidence type="ECO:0000256" key="1">
    <source>
        <dbReference type="ARBA" id="ARBA00000085"/>
    </source>
</evidence>
<keyword evidence="10" id="KW-0812">Transmembrane</keyword>
<keyword evidence="10" id="KW-1133">Transmembrane helix</keyword>
<gene>
    <name evidence="13" type="ORF">ABT404_31720</name>
</gene>
<feature type="transmembrane region" description="Helical" evidence="10">
    <location>
        <begin position="69"/>
        <end position="88"/>
    </location>
</feature>
<feature type="coiled-coil region" evidence="9">
    <location>
        <begin position="245"/>
        <end position="308"/>
    </location>
</feature>
<evidence type="ECO:0000256" key="6">
    <source>
        <dbReference type="ARBA" id="ARBA00022777"/>
    </source>
</evidence>
<keyword evidence="4" id="KW-0808">Transferase</keyword>
<feature type="domain" description="Signal transduction histidine kinase subgroup 3 dimerisation and phosphoacceptor" evidence="11">
    <location>
        <begin position="251"/>
        <end position="317"/>
    </location>
</feature>
<comment type="caution">
    <text evidence="13">The sequence shown here is derived from an EMBL/GenBank/DDBJ whole genome shotgun (WGS) entry which is preliminary data.</text>
</comment>
<evidence type="ECO:0000313" key="13">
    <source>
        <dbReference type="EMBL" id="MER7183986.1"/>
    </source>
</evidence>
<name>A0ABV1X4P3_9ACTN</name>
<dbReference type="EC" id="2.7.13.3" evidence="2"/>
<dbReference type="PANTHER" id="PTHR24421">
    <property type="entry name" value="NITRATE/NITRITE SENSOR PROTEIN NARX-RELATED"/>
    <property type="match status" value="1"/>
</dbReference>
<dbReference type="EMBL" id="JBEPEK010000290">
    <property type="protein sequence ID" value="MER7183986.1"/>
    <property type="molecule type" value="Genomic_DNA"/>
</dbReference>
<keyword evidence="14" id="KW-1185">Reference proteome</keyword>
<dbReference type="PANTHER" id="PTHR24421:SF10">
    <property type="entry name" value="NITRATE_NITRITE SENSOR PROTEIN NARQ"/>
    <property type="match status" value="1"/>
</dbReference>
<evidence type="ECO:0000256" key="4">
    <source>
        <dbReference type="ARBA" id="ARBA00022679"/>
    </source>
</evidence>
<keyword evidence="3" id="KW-0597">Phosphoprotein</keyword>
<evidence type="ECO:0000256" key="7">
    <source>
        <dbReference type="ARBA" id="ARBA00022840"/>
    </source>
</evidence>
<evidence type="ECO:0000313" key="14">
    <source>
        <dbReference type="Proteomes" id="UP001474181"/>
    </source>
</evidence>
<accession>A0ABV1X4P3</accession>
<proteinExistence type="predicted"/>
<keyword evidence="8" id="KW-0902">Two-component regulatory system</keyword>
<reference evidence="13 14" key="1">
    <citation type="submission" date="2024-06" db="EMBL/GenBank/DDBJ databases">
        <title>The Natural Products Discovery Center: Release of the First 8490 Sequenced Strains for Exploring Actinobacteria Biosynthetic Diversity.</title>
        <authorList>
            <person name="Kalkreuter E."/>
            <person name="Kautsar S.A."/>
            <person name="Yang D."/>
            <person name="Bader C.D."/>
            <person name="Teijaro C.N."/>
            <person name="Fluegel L."/>
            <person name="Davis C.M."/>
            <person name="Simpson J.R."/>
            <person name="Lauterbach L."/>
            <person name="Steele A.D."/>
            <person name="Gui C."/>
            <person name="Meng S."/>
            <person name="Li G."/>
            <person name="Viehrig K."/>
            <person name="Ye F."/>
            <person name="Su P."/>
            <person name="Kiefer A.F."/>
            <person name="Nichols A."/>
            <person name="Cepeda A.J."/>
            <person name="Yan W."/>
            <person name="Fan B."/>
            <person name="Jiang Y."/>
            <person name="Adhikari A."/>
            <person name="Zheng C.-J."/>
            <person name="Schuster L."/>
            <person name="Cowan T.M."/>
            <person name="Smanski M.J."/>
            <person name="Chevrette M.G."/>
            <person name="De Carvalho L.P.S."/>
            <person name="Shen B."/>
        </authorList>
    </citation>
    <scope>NUCLEOTIDE SEQUENCE [LARGE SCALE GENOMIC DNA]</scope>
    <source>
        <strain evidence="13 14">NPDC000234</strain>
    </source>
</reference>
<evidence type="ECO:0000256" key="5">
    <source>
        <dbReference type="ARBA" id="ARBA00022741"/>
    </source>
</evidence>
<keyword evidence="9" id="KW-0175">Coiled coil</keyword>
<keyword evidence="6" id="KW-0418">Kinase</keyword>
<protein>
    <recommendedName>
        <fullName evidence="2">histidine kinase</fullName>
        <ecNumber evidence="2">2.7.13.3</ecNumber>
    </recommendedName>
</protein>
<comment type="catalytic activity">
    <reaction evidence="1">
        <text>ATP + protein L-histidine = ADP + protein N-phospho-L-histidine.</text>
        <dbReference type="EC" id="2.7.13.3"/>
    </reaction>
</comment>
<organism evidence="13 14">
    <name type="scientific">Streptomyces hyaluromycini</name>
    <dbReference type="NCBI Taxonomy" id="1377993"/>
    <lineage>
        <taxon>Bacteria</taxon>
        <taxon>Bacillati</taxon>
        <taxon>Actinomycetota</taxon>
        <taxon>Actinomycetes</taxon>
        <taxon>Kitasatosporales</taxon>
        <taxon>Streptomycetaceae</taxon>
        <taxon>Streptomyces</taxon>
    </lineage>
</organism>
<evidence type="ECO:0000256" key="10">
    <source>
        <dbReference type="SAM" id="Phobius"/>
    </source>
</evidence>
<dbReference type="Proteomes" id="UP001474181">
    <property type="component" value="Unassembled WGS sequence"/>
</dbReference>
<evidence type="ECO:0000256" key="2">
    <source>
        <dbReference type="ARBA" id="ARBA00012438"/>
    </source>
</evidence>
<dbReference type="InterPro" id="IPR036890">
    <property type="entry name" value="HATPase_C_sf"/>
</dbReference>
<feature type="domain" description="Putative sensor" evidence="12">
    <location>
        <begin position="67"/>
        <end position="222"/>
    </location>
</feature>
<dbReference type="InterPro" id="IPR025828">
    <property type="entry name" value="Put_sensor_dom"/>
</dbReference>
<feature type="transmembrane region" description="Helical" evidence="10">
    <location>
        <begin position="189"/>
        <end position="211"/>
    </location>
</feature>
<keyword evidence="10" id="KW-0472">Membrane</keyword>
<dbReference type="Gene3D" id="1.20.5.1930">
    <property type="match status" value="1"/>
</dbReference>
<dbReference type="Gene3D" id="3.30.565.10">
    <property type="entry name" value="Histidine kinase-like ATPase, C-terminal domain"/>
    <property type="match status" value="1"/>
</dbReference>
<evidence type="ECO:0000259" key="12">
    <source>
        <dbReference type="Pfam" id="PF13796"/>
    </source>
</evidence>
<dbReference type="InterPro" id="IPR011712">
    <property type="entry name" value="Sig_transdc_His_kin_sub3_dim/P"/>
</dbReference>